<dbReference type="STRING" id="7868.ENSCMIP00000034191"/>
<dbReference type="AlphaFoldDB" id="A0A4W3J3M2"/>
<dbReference type="KEGG" id="cmk:103191377"/>
<dbReference type="SUPFAM" id="SSF57586">
    <property type="entry name" value="TNF receptor-like"/>
    <property type="match status" value="2"/>
</dbReference>
<keyword evidence="1" id="KW-0812">Transmembrane</keyword>
<dbReference type="InterPro" id="IPR053075">
    <property type="entry name" value="TNFRSF11A"/>
</dbReference>
<dbReference type="Gene3D" id="2.10.50.10">
    <property type="entry name" value="Tumor Necrosis Factor Receptor, subunit A, domain 2"/>
    <property type="match status" value="3"/>
</dbReference>
<reference evidence="5" key="1">
    <citation type="journal article" date="2006" name="Science">
        <title>Ancient noncoding elements conserved in the human genome.</title>
        <authorList>
            <person name="Venkatesh B."/>
            <person name="Kirkness E.F."/>
            <person name="Loh Y.H."/>
            <person name="Halpern A.L."/>
            <person name="Lee A.P."/>
            <person name="Johnson J."/>
            <person name="Dandona N."/>
            <person name="Viswanathan L.D."/>
            <person name="Tay A."/>
            <person name="Venter J.C."/>
            <person name="Strausberg R.L."/>
            <person name="Brenner S."/>
        </authorList>
    </citation>
    <scope>NUCLEOTIDE SEQUENCE [LARGE SCALE GENOMIC DNA]</scope>
</reference>
<dbReference type="PANTHER" id="PTHR47134">
    <property type="entry name" value="TUMOR NECROSIS FACTOR RECEPTOR SUPERFAMILY MEMBER 11A"/>
    <property type="match status" value="1"/>
</dbReference>
<evidence type="ECO:0000259" key="3">
    <source>
        <dbReference type="PROSITE" id="PS00652"/>
    </source>
</evidence>
<dbReference type="GO" id="GO:0070555">
    <property type="term" value="P:response to interleukin-1"/>
    <property type="evidence" value="ECO:0007669"/>
    <property type="project" value="TreeGrafter"/>
</dbReference>
<dbReference type="InParanoid" id="A0A4W3J3M2"/>
<proteinExistence type="predicted"/>
<organism evidence="4 5">
    <name type="scientific">Callorhinchus milii</name>
    <name type="common">Ghost shark</name>
    <dbReference type="NCBI Taxonomy" id="7868"/>
    <lineage>
        <taxon>Eukaryota</taxon>
        <taxon>Metazoa</taxon>
        <taxon>Chordata</taxon>
        <taxon>Craniata</taxon>
        <taxon>Vertebrata</taxon>
        <taxon>Chondrichthyes</taxon>
        <taxon>Holocephali</taxon>
        <taxon>Chimaeriformes</taxon>
        <taxon>Callorhinchidae</taxon>
        <taxon>Callorhinchus</taxon>
    </lineage>
</organism>
<feature type="chain" id="PRO_5021266895" evidence="2">
    <location>
        <begin position="22"/>
        <end position="279"/>
    </location>
</feature>
<reference evidence="5" key="3">
    <citation type="journal article" date="2014" name="Nature">
        <title>Elephant shark genome provides unique insights into gnathostome evolution.</title>
        <authorList>
            <consortium name="International Elephant Shark Genome Sequencing Consortium"/>
            <person name="Venkatesh B."/>
            <person name="Lee A.P."/>
            <person name="Ravi V."/>
            <person name="Maurya A.K."/>
            <person name="Lian M.M."/>
            <person name="Swann J.B."/>
            <person name="Ohta Y."/>
            <person name="Flajnik M.F."/>
            <person name="Sutoh Y."/>
            <person name="Kasahara M."/>
            <person name="Hoon S."/>
            <person name="Gangu V."/>
            <person name="Roy S.W."/>
            <person name="Irimia M."/>
            <person name="Korzh V."/>
            <person name="Kondrychyn I."/>
            <person name="Lim Z.W."/>
            <person name="Tay B.H."/>
            <person name="Tohari S."/>
            <person name="Kong K.W."/>
            <person name="Ho S."/>
            <person name="Lorente-Galdos B."/>
            <person name="Quilez J."/>
            <person name="Marques-Bonet T."/>
            <person name="Raney B.J."/>
            <person name="Ingham P.W."/>
            <person name="Tay A."/>
            <person name="Hillier L.W."/>
            <person name="Minx P."/>
            <person name="Boehm T."/>
            <person name="Wilson R.K."/>
            <person name="Brenner S."/>
            <person name="Warren W.C."/>
        </authorList>
    </citation>
    <scope>NUCLEOTIDE SEQUENCE [LARGE SCALE GENOMIC DNA]</scope>
</reference>
<reference evidence="5" key="2">
    <citation type="journal article" date="2007" name="PLoS Biol.">
        <title>Survey sequencing and comparative analysis of the elephant shark (Callorhinchus milii) genome.</title>
        <authorList>
            <person name="Venkatesh B."/>
            <person name="Kirkness E.F."/>
            <person name="Loh Y.H."/>
            <person name="Halpern A.L."/>
            <person name="Lee A.P."/>
            <person name="Johnson J."/>
            <person name="Dandona N."/>
            <person name="Viswanathan L.D."/>
            <person name="Tay A."/>
            <person name="Venter J.C."/>
            <person name="Strausberg R.L."/>
            <person name="Brenner S."/>
        </authorList>
    </citation>
    <scope>NUCLEOTIDE SEQUENCE [LARGE SCALE GENOMIC DNA]</scope>
</reference>
<dbReference type="PROSITE" id="PS00652">
    <property type="entry name" value="TNFR_NGFR_1"/>
    <property type="match status" value="1"/>
</dbReference>
<dbReference type="GeneID" id="103191377"/>
<feature type="domain" description="TNFR-Cys" evidence="3">
    <location>
        <begin position="27"/>
        <end position="61"/>
    </location>
</feature>
<feature type="signal peptide" evidence="2">
    <location>
        <begin position="1"/>
        <end position="21"/>
    </location>
</feature>
<evidence type="ECO:0000313" key="4">
    <source>
        <dbReference type="Ensembl" id="ENSCMIP00000034191.1"/>
    </source>
</evidence>
<evidence type="ECO:0000256" key="1">
    <source>
        <dbReference type="SAM" id="Phobius"/>
    </source>
</evidence>
<dbReference type="OMA" id="WTKERHC"/>
<dbReference type="SMART" id="SM00208">
    <property type="entry name" value="TNFR"/>
    <property type="match status" value="3"/>
</dbReference>
<evidence type="ECO:0000313" key="5">
    <source>
        <dbReference type="Proteomes" id="UP000314986"/>
    </source>
</evidence>
<keyword evidence="1" id="KW-0472">Membrane</keyword>
<dbReference type="GO" id="GO:0072674">
    <property type="term" value="P:multinuclear osteoclast differentiation"/>
    <property type="evidence" value="ECO:0007669"/>
    <property type="project" value="TreeGrafter"/>
</dbReference>
<dbReference type="RefSeq" id="XP_007910563.1">
    <property type="nucleotide sequence ID" value="XM_007912372.2"/>
</dbReference>
<name>A0A4W3J3M2_CALMI</name>
<dbReference type="GeneTree" id="ENSGT00940000161464"/>
<dbReference type="GO" id="GO:0001503">
    <property type="term" value="P:ossification"/>
    <property type="evidence" value="ECO:0007669"/>
    <property type="project" value="TreeGrafter"/>
</dbReference>
<gene>
    <name evidence="4" type="primary">LOC103191377</name>
</gene>
<reference evidence="4" key="4">
    <citation type="submission" date="2025-08" db="UniProtKB">
        <authorList>
            <consortium name="Ensembl"/>
        </authorList>
    </citation>
    <scope>IDENTIFICATION</scope>
</reference>
<keyword evidence="5" id="KW-1185">Reference proteome</keyword>
<dbReference type="GO" id="GO:0005031">
    <property type="term" value="F:tumor necrosis factor receptor activity"/>
    <property type="evidence" value="ECO:0007669"/>
    <property type="project" value="TreeGrafter"/>
</dbReference>
<dbReference type="OrthoDB" id="9932129at2759"/>
<reference evidence="4" key="5">
    <citation type="submission" date="2025-09" db="UniProtKB">
        <authorList>
            <consortium name="Ensembl"/>
        </authorList>
    </citation>
    <scope>IDENTIFICATION</scope>
</reference>
<accession>A0A4W3J3M2</accession>
<keyword evidence="2" id="KW-0732">Signal</keyword>
<dbReference type="Pfam" id="PF00020">
    <property type="entry name" value="TNFR_c6"/>
    <property type="match status" value="2"/>
</dbReference>
<dbReference type="GO" id="GO:0009897">
    <property type="term" value="C:external side of plasma membrane"/>
    <property type="evidence" value="ECO:0007669"/>
    <property type="project" value="TreeGrafter"/>
</dbReference>
<keyword evidence="1" id="KW-1133">Transmembrane helix</keyword>
<dbReference type="GO" id="GO:0045780">
    <property type="term" value="P:positive regulation of bone resorption"/>
    <property type="evidence" value="ECO:0007669"/>
    <property type="project" value="TreeGrafter"/>
</dbReference>
<dbReference type="GO" id="GO:0019955">
    <property type="term" value="F:cytokine binding"/>
    <property type="evidence" value="ECO:0007669"/>
    <property type="project" value="TreeGrafter"/>
</dbReference>
<sequence length="279" mass="31306">MGSSQAFWICLVWFLPQLYQAMSDNQCDSLTQFPKLNKCCSKCPPGQYTEIECTAKTDSKCRPCAHGYYQSTWSQNECRRHTVCNENGGFITKVPGTSINNTVCQCKLGKHCPNKDCEICENNKVCHLGYGVVFKKEDGAELILPVCEECQPGYFSNTSSATDPCRKWTNCGLLQVQNNGTPSRDVICSPQEHDSKGLIPWVVVLSTTLLLVMLALTFYFGCKQDNRTRMRNAFTSMLKCKHKIQMPVQEQETTENGRILATAEEEDKSPEVVVPLITV</sequence>
<protein>
    <submittedName>
        <fullName evidence="4">Tumor necrosis factor receptor superfamily member 5-like</fullName>
    </submittedName>
</protein>
<feature type="transmembrane region" description="Helical" evidence="1">
    <location>
        <begin position="198"/>
        <end position="221"/>
    </location>
</feature>
<dbReference type="PANTHER" id="PTHR47134:SF1">
    <property type="entry name" value="TUMOR NECROSIS FACTOR RECEPTOR SUPERFAMILY MEMBER 11A"/>
    <property type="match status" value="1"/>
</dbReference>
<evidence type="ECO:0000256" key="2">
    <source>
        <dbReference type="SAM" id="SignalP"/>
    </source>
</evidence>
<dbReference type="Proteomes" id="UP000314986">
    <property type="component" value="Unassembled WGS sequence"/>
</dbReference>
<dbReference type="Ensembl" id="ENSCMIT00000034707.1">
    <property type="protein sequence ID" value="ENSCMIP00000034191.1"/>
    <property type="gene ID" value="ENSCMIG00000014522.1"/>
</dbReference>
<dbReference type="InterPro" id="IPR001368">
    <property type="entry name" value="TNFR/NGFR_Cys_rich_reg"/>
</dbReference>